<comment type="caution">
    <text evidence="1">The sequence shown here is derived from an EMBL/GenBank/DDBJ whole genome shotgun (WGS) entry which is preliminary data.</text>
</comment>
<name>A0ABT0W9D8_9BACI</name>
<dbReference type="Gene3D" id="3.40.630.30">
    <property type="match status" value="1"/>
</dbReference>
<evidence type="ECO:0000313" key="2">
    <source>
        <dbReference type="Proteomes" id="UP001523262"/>
    </source>
</evidence>
<reference evidence="1 2" key="1">
    <citation type="submission" date="2022-06" db="EMBL/GenBank/DDBJ databases">
        <authorList>
            <person name="Jeon C.O."/>
        </authorList>
    </citation>
    <scope>NUCLEOTIDE SEQUENCE [LARGE SCALE GENOMIC DNA]</scope>
    <source>
        <strain evidence="1 2">KCTC 13943</strain>
    </source>
</reference>
<proteinExistence type="predicted"/>
<evidence type="ECO:0000313" key="1">
    <source>
        <dbReference type="EMBL" id="MCM2532950.1"/>
    </source>
</evidence>
<organism evidence="1 2">
    <name type="scientific">Neobacillus pocheonensis</name>
    <dbReference type="NCBI Taxonomy" id="363869"/>
    <lineage>
        <taxon>Bacteria</taxon>
        <taxon>Bacillati</taxon>
        <taxon>Bacillota</taxon>
        <taxon>Bacilli</taxon>
        <taxon>Bacillales</taxon>
        <taxon>Bacillaceae</taxon>
        <taxon>Neobacillus</taxon>
    </lineage>
</organism>
<dbReference type="Proteomes" id="UP001523262">
    <property type="component" value="Unassembled WGS sequence"/>
</dbReference>
<dbReference type="EMBL" id="JAMQCR010000001">
    <property type="protein sequence ID" value="MCM2532950.1"/>
    <property type="molecule type" value="Genomic_DNA"/>
</dbReference>
<gene>
    <name evidence="1" type="ORF">NDK43_11820</name>
</gene>
<accession>A0ABT0W9D8</accession>
<keyword evidence="2" id="KW-1185">Reference proteome</keyword>
<protein>
    <submittedName>
        <fullName evidence="1">Uncharacterized protein</fullName>
    </submittedName>
</protein>
<sequence>MMIIKRAQVKRNNIDQWQNNYPNRQTIKDDILKGYSYVLLNDENIVATTAISFDVSIFLVTMTNPYKIKNISFEMLIENFIQ</sequence>